<evidence type="ECO:0000313" key="4">
    <source>
        <dbReference type="Proteomes" id="UP000186922"/>
    </source>
</evidence>
<feature type="region of interest" description="Disordered" evidence="2">
    <location>
        <begin position="169"/>
        <end position="194"/>
    </location>
</feature>
<dbReference type="AlphaFoldDB" id="A0A1D1W351"/>
<evidence type="ECO:0000256" key="2">
    <source>
        <dbReference type="SAM" id="MobiDB-lite"/>
    </source>
</evidence>
<accession>A0A1D1W351</accession>
<feature type="compositionally biased region" description="Basic residues" evidence="2">
    <location>
        <begin position="181"/>
        <end position="194"/>
    </location>
</feature>
<dbReference type="EMBL" id="BDGG01000016">
    <property type="protein sequence ID" value="GAV07945.1"/>
    <property type="molecule type" value="Genomic_DNA"/>
</dbReference>
<protein>
    <submittedName>
        <fullName evidence="3">Uncharacterized protein</fullName>
    </submittedName>
</protein>
<comment type="caution">
    <text evidence="3">The sequence shown here is derived from an EMBL/GenBank/DDBJ whole genome shotgun (WGS) entry which is preliminary data.</text>
</comment>
<dbReference type="Proteomes" id="UP000186922">
    <property type="component" value="Unassembled WGS sequence"/>
</dbReference>
<proteinExistence type="predicted"/>
<feature type="coiled-coil region" evidence="1">
    <location>
        <begin position="11"/>
        <end position="67"/>
    </location>
</feature>
<gene>
    <name evidence="3" type="primary">RvY_17719</name>
    <name evidence="3" type="synonym">RvY_17719.1</name>
    <name evidence="3" type="ORF">RvY_17719-1</name>
</gene>
<organism evidence="3 4">
    <name type="scientific">Ramazzottius varieornatus</name>
    <name type="common">Water bear</name>
    <name type="synonym">Tardigrade</name>
    <dbReference type="NCBI Taxonomy" id="947166"/>
    <lineage>
        <taxon>Eukaryota</taxon>
        <taxon>Metazoa</taxon>
        <taxon>Ecdysozoa</taxon>
        <taxon>Tardigrada</taxon>
        <taxon>Eutardigrada</taxon>
        <taxon>Parachela</taxon>
        <taxon>Hypsibioidea</taxon>
        <taxon>Ramazzottiidae</taxon>
        <taxon>Ramazzottius</taxon>
    </lineage>
</organism>
<name>A0A1D1W351_RAMVA</name>
<reference evidence="3 4" key="1">
    <citation type="journal article" date="2016" name="Nat. Commun.">
        <title>Extremotolerant tardigrade genome and improved radiotolerance of human cultured cells by tardigrade-unique protein.</title>
        <authorList>
            <person name="Hashimoto T."/>
            <person name="Horikawa D.D."/>
            <person name="Saito Y."/>
            <person name="Kuwahara H."/>
            <person name="Kozuka-Hata H."/>
            <person name="Shin-I T."/>
            <person name="Minakuchi Y."/>
            <person name="Ohishi K."/>
            <person name="Motoyama A."/>
            <person name="Aizu T."/>
            <person name="Enomoto A."/>
            <person name="Kondo K."/>
            <person name="Tanaka S."/>
            <person name="Hara Y."/>
            <person name="Koshikawa S."/>
            <person name="Sagara H."/>
            <person name="Miura T."/>
            <person name="Yokobori S."/>
            <person name="Miyagawa K."/>
            <person name="Suzuki Y."/>
            <person name="Kubo T."/>
            <person name="Oyama M."/>
            <person name="Kohara Y."/>
            <person name="Fujiyama A."/>
            <person name="Arakawa K."/>
            <person name="Katayama T."/>
            <person name="Toyoda A."/>
            <person name="Kunieda T."/>
        </authorList>
    </citation>
    <scope>NUCLEOTIDE SEQUENCE [LARGE SCALE GENOMIC DNA]</scope>
    <source>
        <strain evidence="3 4">YOKOZUNA-1</strain>
    </source>
</reference>
<keyword evidence="1" id="KW-0175">Coiled coil</keyword>
<evidence type="ECO:0000256" key="1">
    <source>
        <dbReference type="SAM" id="Coils"/>
    </source>
</evidence>
<evidence type="ECO:0000313" key="3">
    <source>
        <dbReference type="EMBL" id="GAV07945.1"/>
    </source>
</evidence>
<sequence length="194" mass="23503">MSRPLNYLGTVSSLQNIVENLEVSLDKTRTEEENEWKVRYDVHMRYKRCLEMRMHRSQERVKRMREALRDGGLEYHRDFRMSTEHSLARLLYSLETEQKEKLIELERKEALLERESVLLKEERHRRRLMQQELDTLKTGFNDAFWTNPEPNEDAREILKEKLDEAVDEVLNDVDSEAATPRQRRSRRKRRSDSR</sequence>
<dbReference type="OrthoDB" id="10062421at2759"/>
<feature type="coiled-coil region" evidence="1">
    <location>
        <begin position="95"/>
        <end position="122"/>
    </location>
</feature>
<keyword evidence="4" id="KW-1185">Reference proteome</keyword>